<proteinExistence type="evidence at transcript level"/>
<dbReference type="InterPro" id="IPR001005">
    <property type="entry name" value="SANT/Myb"/>
</dbReference>
<dbReference type="EMBL" id="KT601123">
    <property type="protein sequence ID" value="ALU57827.1"/>
    <property type="molecule type" value="mRNA"/>
</dbReference>
<evidence type="ECO:0000256" key="4">
    <source>
        <dbReference type="ARBA" id="ARBA00023163"/>
    </source>
</evidence>
<feature type="domain" description="HTH myb-type" evidence="8">
    <location>
        <begin position="63"/>
        <end position="117"/>
    </location>
</feature>
<evidence type="ECO:0000256" key="2">
    <source>
        <dbReference type="ARBA" id="ARBA00023015"/>
    </source>
</evidence>
<feature type="region of interest" description="Disordered" evidence="6">
    <location>
        <begin position="119"/>
        <end position="150"/>
    </location>
</feature>
<keyword evidence="2" id="KW-0805">Transcription regulation</keyword>
<sequence length="294" mass="32437">MMGRSPCCSKEGLNRGAWTALEDKILTAYIKAHGEGKWRSLPKNAGLKRCGKSCRLRWLNYLRPDIKRGNISGDEEELIVRLHNLLGNRWSLIAGRLPGRTDNEIKNYWNTTLGKKSKVDSFSRSSKETSLNPSKSVAKKKDVESKTSTAAAQPIVIRTKATRLTEILVPQNIPSDENSTAAVANPLELQAHQTQSAEKGGSTEESPRTNAGDCSNILKNFGCDDDEIDAKEDQYCNEFQLLDSIPLDEAMINDGCWTGGNGCDLEDYGASLDLDSLAFLLDSEDWPSQENVIV</sequence>
<protein>
    <submittedName>
        <fullName evidence="9">TT2-like transcription factor</fullName>
    </submittedName>
</protein>
<evidence type="ECO:0000259" key="7">
    <source>
        <dbReference type="PROSITE" id="PS50090"/>
    </source>
</evidence>
<feature type="region of interest" description="Disordered" evidence="6">
    <location>
        <begin position="192"/>
        <end position="211"/>
    </location>
</feature>
<dbReference type="GO" id="GO:0005634">
    <property type="term" value="C:nucleus"/>
    <property type="evidence" value="ECO:0007669"/>
    <property type="project" value="UniProtKB-SubCell"/>
</dbReference>
<evidence type="ECO:0000256" key="6">
    <source>
        <dbReference type="SAM" id="MobiDB-lite"/>
    </source>
</evidence>
<keyword evidence="3" id="KW-0238">DNA-binding</keyword>
<dbReference type="FunFam" id="1.10.10.60:FF:000121">
    <property type="entry name" value="Myb transcription factor"/>
    <property type="match status" value="1"/>
</dbReference>
<dbReference type="AlphaFoldDB" id="A0A0U3J8Y2"/>
<dbReference type="PANTHER" id="PTHR47999:SF86">
    <property type="entry name" value="MYB-RELATED PROTEIN MYB4-LIKE"/>
    <property type="match status" value="1"/>
</dbReference>
<accession>A0A0U3J8Y2</accession>
<feature type="domain" description="Myb-like" evidence="7">
    <location>
        <begin position="63"/>
        <end position="113"/>
    </location>
</feature>
<evidence type="ECO:0000256" key="3">
    <source>
        <dbReference type="ARBA" id="ARBA00023125"/>
    </source>
</evidence>
<dbReference type="GO" id="GO:0003677">
    <property type="term" value="F:DNA binding"/>
    <property type="evidence" value="ECO:0007669"/>
    <property type="project" value="UniProtKB-KW"/>
</dbReference>
<dbReference type="PROSITE" id="PS51294">
    <property type="entry name" value="HTH_MYB"/>
    <property type="match status" value="2"/>
</dbReference>
<dbReference type="CDD" id="cd00167">
    <property type="entry name" value="SANT"/>
    <property type="match status" value="2"/>
</dbReference>
<evidence type="ECO:0000256" key="5">
    <source>
        <dbReference type="ARBA" id="ARBA00023242"/>
    </source>
</evidence>
<dbReference type="SMART" id="SM00717">
    <property type="entry name" value="SANT"/>
    <property type="match status" value="2"/>
</dbReference>
<feature type="domain" description="Myb-like" evidence="7">
    <location>
        <begin position="10"/>
        <end position="62"/>
    </location>
</feature>
<keyword evidence="5" id="KW-0539">Nucleus</keyword>
<keyword evidence="4" id="KW-0804">Transcription</keyword>
<evidence type="ECO:0000256" key="1">
    <source>
        <dbReference type="ARBA" id="ARBA00004123"/>
    </source>
</evidence>
<evidence type="ECO:0000259" key="8">
    <source>
        <dbReference type="PROSITE" id="PS51294"/>
    </source>
</evidence>
<reference evidence="9" key="1">
    <citation type="journal article" date="2015" name="J. Exp. Bot.">
        <title>Two MYB transcription factors regulate flavonoid biosynthesis in pear fruit (Pyrus bretschneideri Rehd.).</title>
        <authorList>
            <person name="Zhai R."/>
            <person name="Wang Z."/>
            <person name="Zhang S."/>
            <person name="Meng G."/>
            <person name="Song L."/>
            <person name="Wang Z."/>
            <person name="Li P."/>
            <person name="Ma F."/>
            <person name="Xu L."/>
        </authorList>
    </citation>
    <scope>NUCLEOTIDE SEQUENCE</scope>
</reference>
<dbReference type="Pfam" id="PF00249">
    <property type="entry name" value="Myb_DNA-binding"/>
    <property type="match status" value="2"/>
</dbReference>
<dbReference type="Gene3D" id="1.10.10.60">
    <property type="entry name" value="Homeodomain-like"/>
    <property type="match status" value="2"/>
</dbReference>
<dbReference type="PROSITE" id="PS50090">
    <property type="entry name" value="MYB_LIKE"/>
    <property type="match status" value="2"/>
</dbReference>
<dbReference type="InterPro" id="IPR015495">
    <property type="entry name" value="Myb_TF_plants"/>
</dbReference>
<dbReference type="SUPFAM" id="SSF46689">
    <property type="entry name" value="Homeodomain-like"/>
    <property type="match status" value="1"/>
</dbReference>
<dbReference type="PANTHER" id="PTHR47999">
    <property type="entry name" value="TRANSCRIPTION FACTOR MYB8-RELATED-RELATED"/>
    <property type="match status" value="1"/>
</dbReference>
<feature type="domain" description="HTH myb-type" evidence="8">
    <location>
        <begin position="10"/>
        <end position="62"/>
    </location>
</feature>
<organism evidence="9">
    <name type="scientific">Pyrus x bretschneideri</name>
    <name type="common">Chinese white pear</name>
    <dbReference type="NCBI Taxonomy" id="225117"/>
    <lineage>
        <taxon>Eukaryota</taxon>
        <taxon>Viridiplantae</taxon>
        <taxon>Streptophyta</taxon>
        <taxon>Embryophyta</taxon>
        <taxon>Tracheophyta</taxon>
        <taxon>Spermatophyta</taxon>
        <taxon>Magnoliopsida</taxon>
        <taxon>eudicotyledons</taxon>
        <taxon>Gunneridae</taxon>
        <taxon>Pentapetalae</taxon>
        <taxon>rosids</taxon>
        <taxon>fabids</taxon>
        <taxon>Rosales</taxon>
        <taxon>Rosaceae</taxon>
        <taxon>Amygdaloideae</taxon>
        <taxon>Maleae</taxon>
        <taxon>Pyrus</taxon>
    </lineage>
</organism>
<dbReference type="InterPro" id="IPR009057">
    <property type="entry name" value="Homeodomain-like_sf"/>
</dbReference>
<comment type="subcellular location">
    <subcellularLocation>
        <location evidence="1">Nucleus</location>
    </subcellularLocation>
</comment>
<dbReference type="InterPro" id="IPR017930">
    <property type="entry name" value="Myb_dom"/>
</dbReference>
<evidence type="ECO:0000313" key="9">
    <source>
        <dbReference type="EMBL" id="ALU57827.1"/>
    </source>
</evidence>
<name>A0A0U3J8Y2_9ROSA</name>